<keyword evidence="8" id="KW-0411">Iron-sulfur</keyword>
<dbReference type="GO" id="GO:0046872">
    <property type="term" value="F:metal ion binding"/>
    <property type="evidence" value="ECO:0007669"/>
    <property type="project" value="UniProtKB-KW"/>
</dbReference>
<dbReference type="Pfam" id="PF00111">
    <property type="entry name" value="Fer2"/>
    <property type="match status" value="1"/>
</dbReference>
<dbReference type="InterPro" id="IPR039261">
    <property type="entry name" value="FNR_nucleotide-bd"/>
</dbReference>
<dbReference type="GO" id="GO:0016491">
    <property type="term" value="F:oxidoreductase activity"/>
    <property type="evidence" value="ECO:0007669"/>
    <property type="project" value="UniProtKB-KW"/>
</dbReference>
<keyword evidence="4" id="KW-0479">Metal-binding</keyword>
<dbReference type="PANTHER" id="PTHR47354">
    <property type="entry name" value="NADH OXIDOREDUCTASE HCR"/>
    <property type="match status" value="1"/>
</dbReference>
<comment type="caution">
    <text evidence="11">The sequence shown here is derived from an EMBL/GenBank/DDBJ whole genome shotgun (WGS) entry which is preliminary data.</text>
</comment>
<evidence type="ECO:0000259" key="9">
    <source>
        <dbReference type="PROSITE" id="PS51085"/>
    </source>
</evidence>
<evidence type="ECO:0000256" key="3">
    <source>
        <dbReference type="ARBA" id="ARBA00022714"/>
    </source>
</evidence>
<evidence type="ECO:0000256" key="6">
    <source>
        <dbReference type="ARBA" id="ARBA00023002"/>
    </source>
</evidence>
<evidence type="ECO:0000256" key="1">
    <source>
        <dbReference type="ARBA" id="ARBA00001974"/>
    </source>
</evidence>
<dbReference type="PRINTS" id="PR00410">
    <property type="entry name" value="PHEHYDRXLASE"/>
</dbReference>
<keyword evidence="2" id="KW-0285">Flavoprotein</keyword>
<dbReference type="PANTHER" id="PTHR47354:SF8">
    <property type="entry name" value="1,2-PHENYLACETYL-COA EPOXIDASE, SUBUNIT E"/>
    <property type="match status" value="1"/>
</dbReference>
<dbReference type="InterPro" id="IPR017927">
    <property type="entry name" value="FAD-bd_FR_type"/>
</dbReference>
<dbReference type="SUPFAM" id="SSF63380">
    <property type="entry name" value="Riboflavin synthase domain-like"/>
    <property type="match status" value="1"/>
</dbReference>
<evidence type="ECO:0000256" key="7">
    <source>
        <dbReference type="ARBA" id="ARBA00023004"/>
    </source>
</evidence>
<dbReference type="Gene3D" id="3.10.20.30">
    <property type="match status" value="1"/>
</dbReference>
<dbReference type="PROSITE" id="PS00197">
    <property type="entry name" value="2FE2S_FER_1"/>
    <property type="match status" value="1"/>
</dbReference>
<dbReference type="CDD" id="cd00207">
    <property type="entry name" value="fer2"/>
    <property type="match status" value="1"/>
</dbReference>
<evidence type="ECO:0000259" key="10">
    <source>
        <dbReference type="PROSITE" id="PS51384"/>
    </source>
</evidence>
<reference evidence="11" key="1">
    <citation type="submission" date="2019-09" db="EMBL/GenBank/DDBJ databases">
        <authorList>
            <person name="Teo W.F.A."/>
            <person name="Duangmal K."/>
        </authorList>
    </citation>
    <scope>NUCLEOTIDE SEQUENCE [LARGE SCALE GENOMIC DNA]</scope>
    <source>
        <strain evidence="11">K81G1</strain>
    </source>
</reference>
<dbReference type="AlphaFoldDB" id="A0A5N0UUY1"/>
<evidence type="ECO:0000313" key="11">
    <source>
        <dbReference type="EMBL" id="KAA9156545.1"/>
    </source>
</evidence>
<accession>A0A5N0UUY1</accession>
<sequence length="344" mass="37850">MSSVHFHRLRVAEKTDETHDSCSVTFELAPRQREFFGYRPGQFLTVRIPDGDSSIARCYSLASSPHTGERLRIAVKRVDGGLGSNWICDHVRAGTEIDVLEPAGTFTPKSYGEDHLLFAGGSGITPIMSILRSLLAEGDGRAYLYYANRDEDSVIFKGELKDLQAEHPGRLVIHHVLESVQGLPTAASVQAYARGLTGLPVFICGPKPFMAVVRETLRELGFPREKVRVERFNSLGGNPFEAATPLPPESPEEDAAEVDVAIEGRQHKLAWPRDQRLLDLLVAHGLNAPSSCSEGVCASCECRVLEGEVRMVNNQVLEEEDLADGYVLACQALPITDHIRIEYS</sequence>
<gene>
    <name evidence="11" type="ORF">FPZ12_027250</name>
</gene>
<dbReference type="GO" id="GO:0050660">
    <property type="term" value="F:flavin adenine dinucleotide binding"/>
    <property type="evidence" value="ECO:0007669"/>
    <property type="project" value="TreeGrafter"/>
</dbReference>
<dbReference type="SUPFAM" id="SSF52343">
    <property type="entry name" value="Ferredoxin reductase-like, C-terminal NADP-linked domain"/>
    <property type="match status" value="1"/>
</dbReference>
<keyword evidence="7" id="KW-0408">Iron</keyword>
<proteinExistence type="predicted"/>
<dbReference type="SUPFAM" id="SSF54292">
    <property type="entry name" value="2Fe-2S ferredoxin-like"/>
    <property type="match status" value="1"/>
</dbReference>
<dbReference type="GO" id="GO:0051537">
    <property type="term" value="F:2 iron, 2 sulfur cluster binding"/>
    <property type="evidence" value="ECO:0007669"/>
    <property type="project" value="UniProtKB-KW"/>
</dbReference>
<dbReference type="RefSeq" id="WP_144749374.1">
    <property type="nucleotide sequence ID" value="NZ_VMNW02000048.1"/>
</dbReference>
<dbReference type="PROSITE" id="PS51085">
    <property type="entry name" value="2FE2S_FER_2"/>
    <property type="match status" value="1"/>
</dbReference>
<dbReference type="Gene3D" id="2.40.30.10">
    <property type="entry name" value="Translation factors"/>
    <property type="match status" value="1"/>
</dbReference>
<keyword evidence="5" id="KW-0274">FAD</keyword>
<dbReference type="OrthoDB" id="9796486at2"/>
<dbReference type="PRINTS" id="PR00371">
    <property type="entry name" value="FPNCR"/>
</dbReference>
<dbReference type="Pfam" id="PF00970">
    <property type="entry name" value="FAD_binding_6"/>
    <property type="match status" value="1"/>
</dbReference>
<evidence type="ECO:0000313" key="12">
    <source>
        <dbReference type="Proteomes" id="UP000319769"/>
    </source>
</evidence>
<organism evidence="11 12">
    <name type="scientific">Amycolatopsis acidicola</name>
    <dbReference type="NCBI Taxonomy" id="2596893"/>
    <lineage>
        <taxon>Bacteria</taxon>
        <taxon>Bacillati</taxon>
        <taxon>Actinomycetota</taxon>
        <taxon>Actinomycetes</taxon>
        <taxon>Pseudonocardiales</taxon>
        <taxon>Pseudonocardiaceae</taxon>
        <taxon>Amycolatopsis</taxon>
    </lineage>
</organism>
<evidence type="ECO:0000256" key="2">
    <source>
        <dbReference type="ARBA" id="ARBA00022630"/>
    </source>
</evidence>
<dbReference type="PROSITE" id="PS51384">
    <property type="entry name" value="FAD_FR"/>
    <property type="match status" value="1"/>
</dbReference>
<evidence type="ECO:0000256" key="5">
    <source>
        <dbReference type="ARBA" id="ARBA00022827"/>
    </source>
</evidence>
<feature type="domain" description="2Fe-2S ferredoxin-type" evidence="9">
    <location>
        <begin position="256"/>
        <end position="344"/>
    </location>
</feature>
<dbReference type="InterPro" id="IPR006058">
    <property type="entry name" value="2Fe2S_fd_BS"/>
</dbReference>
<dbReference type="InterPro" id="IPR050415">
    <property type="entry name" value="MRET"/>
</dbReference>
<keyword evidence="12" id="KW-1185">Reference proteome</keyword>
<dbReference type="Pfam" id="PF00175">
    <property type="entry name" value="NAD_binding_1"/>
    <property type="match status" value="1"/>
</dbReference>
<dbReference type="InterPro" id="IPR036010">
    <property type="entry name" value="2Fe-2S_ferredoxin-like_sf"/>
</dbReference>
<dbReference type="InterPro" id="IPR001709">
    <property type="entry name" value="Flavoprot_Pyr_Nucl_cyt_Rdtase"/>
</dbReference>
<evidence type="ECO:0000256" key="8">
    <source>
        <dbReference type="ARBA" id="ARBA00023014"/>
    </source>
</evidence>
<dbReference type="InterPro" id="IPR008333">
    <property type="entry name" value="Cbr1-like_FAD-bd_dom"/>
</dbReference>
<dbReference type="Gene3D" id="3.40.50.80">
    <property type="entry name" value="Nucleotide-binding domain of ferredoxin-NADP reductase (FNR) module"/>
    <property type="match status" value="1"/>
</dbReference>
<dbReference type="Proteomes" id="UP000319769">
    <property type="component" value="Unassembled WGS sequence"/>
</dbReference>
<dbReference type="CDD" id="cd06214">
    <property type="entry name" value="PA_degradation_oxidoreductase_like"/>
    <property type="match status" value="1"/>
</dbReference>
<feature type="domain" description="FAD-binding FR-type" evidence="10">
    <location>
        <begin position="4"/>
        <end position="109"/>
    </location>
</feature>
<dbReference type="InterPro" id="IPR012675">
    <property type="entry name" value="Beta-grasp_dom_sf"/>
</dbReference>
<dbReference type="InterPro" id="IPR001041">
    <property type="entry name" value="2Fe-2S_ferredoxin-type"/>
</dbReference>
<protein>
    <submittedName>
        <fullName evidence="11">Ferredoxin--NADP reductase</fullName>
    </submittedName>
</protein>
<evidence type="ECO:0000256" key="4">
    <source>
        <dbReference type="ARBA" id="ARBA00022723"/>
    </source>
</evidence>
<keyword evidence="6" id="KW-0560">Oxidoreductase</keyword>
<keyword evidence="3" id="KW-0001">2Fe-2S</keyword>
<comment type="cofactor">
    <cofactor evidence="1">
        <name>FAD</name>
        <dbReference type="ChEBI" id="CHEBI:57692"/>
    </cofactor>
</comment>
<dbReference type="EMBL" id="VMNW02000048">
    <property type="protein sequence ID" value="KAA9156545.1"/>
    <property type="molecule type" value="Genomic_DNA"/>
</dbReference>
<dbReference type="InterPro" id="IPR001433">
    <property type="entry name" value="OxRdtase_FAD/NAD-bd"/>
</dbReference>
<dbReference type="InterPro" id="IPR017938">
    <property type="entry name" value="Riboflavin_synthase-like_b-brl"/>
</dbReference>
<name>A0A5N0UUY1_9PSEU</name>